<dbReference type="Gene3D" id="2.40.340.10">
    <property type="entry name" value="MoeA, C-terminal, domain IV"/>
    <property type="match status" value="1"/>
</dbReference>
<dbReference type="GO" id="GO:0005829">
    <property type="term" value="C:cytosol"/>
    <property type="evidence" value="ECO:0007669"/>
    <property type="project" value="TreeGrafter"/>
</dbReference>
<sequence length="731" mass="75903">MDRVRESTFPMISVDEAIVQILESTQSLTAVEVLISNAMGCILQEDVLAPHAIPPFPASIMDGYAVQASSGEGVLEVIGQVTAGLDPGLEVGPGQAVYITTGAKLPKGADAVIKVEDTKSPDLSDGTIPGGERTKGFVPAEETAVQICKGVVAGRNVRKVGSDVAEGQVVMQKGDILTSTDVGLLAALGVAKVLVFSKPKVGVISSGDELVDPMAAGAALDGGARIFDANRYTLLALLTQLGAEPVDLGIVRDQGNALEEALLSAANTCDAVITTGGVSMGDSDLIKPLLQKIGKVHFGRIKMKPGKPTTFATVPRGDSGKEVLFFALPGNPVSCAVTTRLLVQPALRKLSGADPAQCMLPQVSVKLGQTLKLDPERPEYHRASVTWDSVGCCLVARSTGSQISSRLLSMRGANALLCLPQAQGVMEAGTYATALLIDSIPAPDPKFCFHYKAATLGLALGEEDAPEGSSGGGGSPSSSSSSQYVSLDRMAKKAKVLIDPSQGGAPKEGEEGEGHHQGTAASDGLGECECCRAAPVVPPSTTTTTTAPSPPVAPGRELGPHETGPRARPVVRACVLTVSDRCAAGSAEDRGGPKVVDLLRQEANPFELDLVETAVVPDEIEKIQTAVMRWTDQGKVDLVITTGGTGFGLRDRTPEALRPILHREAPGLVFALLQEGTKNTPLAVLSRPVAGTREKSLIVTLPGSTKAVKENLVALIPLLPRIVNLLNDNAC</sequence>
<proteinExistence type="inferred from homology"/>
<evidence type="ECO:0000313" key="8">
    <source>
        <dbReference type="EMBL" id="CAD9863784.1"/>
    </source>
</evidence>
<evidence type="ECO:0000259" key="7">
    <source>
        <dbReference type="SMART" id="SM00852"/>
    </source>
</evidence>
<comment type="catalytic activity">
    <reaction evidence="5">
        <text>molybdopterin + ATP + H(+) = adenylyl-molybdopterin + diphosphate</text>
        <dbReference type="Rhea" id="RHEA:31331"/>
        <dbReference type="ChEBI" id="CHEBI:15378"/>
        <dbReference type="ChEBI" id="CHEBI:30616"/>
        <dbReference type="ChEBI" id="CHEBI:33019"/>
        <dbReference type="ChEBI" id="CHEBI:58698"/>
        <dbReference type="ChEBI" id="CHEBI:62727"/>
    </reaction>
</comment>
<feature type="region of interest" description="Disordered" evidence="6">
    <location>
        <begin position="538"/>
        <end position="566"/>
    </location>
</feature>
<dbReference type="EMBL" id="HBHR01012493">
    <property type="protein sequence ID" value="CAD9863784.1"/>
    <property type="molecule type" value="Transcribed_RNA"/>
</dbReference>
<comment type="cofactor">
    <cofactor evidence="5">
        <name>Mg(2+)</name>
        <dbReference type="ChEBI" id="CHEBI:18420"/>
    </cofactor>
</comment>
<dbReference type="SMART" id="SM00852">
    <property type="entry name" value="MoCF_biosynth"/>
    <property type="match status" value="2"/>
</dbReference>
<accession>A0A7S2V159</accession>
<dbReference type="GO" id="GO:0005524">
    <property type="term" value="F:ATP binding"/>
    <property type="evidence" value="ECO:0007669"/>
    <property type="project" value="UniProtKB-UniRule"/>
</dbReference>
<evidence type="ECO:0000256" key="1">
    <source>
        <dbReference type="ARBA" id="ARBA00005046"/>
    </source>
</evidence>
<evidence type="ECO:0000256" key="5">
    <source>
        <dbReference type="RuleBase" id="RU365090"/>
    </source>
</evidence>
<feature type="domain" description="MoaB/Mog" evidence="7">
    <location>
        <begin position="202"/>
        <end position="349"/>
    </location>
</feature>
<dbReference type="Pfam" id="PF03454">
    <property type="entry name" value="MoeA_C"/>
    <property type="match status" value="1"/>
</dbReference>
<dbReference type="InterPro" id="IPR005110">
    <property type="entry name" value="MoeA_linker/N"/>
</dbReference>
<evidence type="ECO:0000256" key="4">
    <source>
        <dbReference type="ARBA" id="ARBA00023150"/>
    </source>
</evidence>
<evidence type="ECO:0000256" key="3">
    <source>
        <dbReference type="ARBA" id="ARBA00008339"/>
    </source>
</evidence>
<dbReference type="PANTHER" id="PTHR10192:SF5">
    <property type="entry name" value="GEPHYRIN"/>
    <property type="match status" value="1"/>
</dbReference>
<keyword evidence="5" id="KW-0460">Magnesium</keyword>
<dbReference type="GO" id="GO:0006777">
    <property type="term" value="P:Mo-molybdopterin cofactor biosynthetic process"/>
    <property type="evidence" value="ECO:0007669"/>
    <property type="project" value="UniProtKB-UniRule"/>
</dbReference>
<keyword evidence="4 5" id="KW-0501">Molybdenum cofactor biosynthesis</keyword>
<dbReference type="SUPFAM" id="SSF53218">
    <property type="entry name" value="Molybdenum cofactor biosynthesis proteins"/>
    <property type="match status" value="2"/>
</dbReference>
<dbReference type="FunFam" id="2.170.190.11:FF:000001">
    <property type="entry name" value="Molybdopterin molybdenumtransferase"/>
    <property type="match status" value="1"/>
</dbReference>
<comment type="function">
    <text evidence="5">Catalyzes two steps in the biosynthesis of the molybdenum cofactor. In the first step, molybdopterin is adenylated. Subsequently, molybdate is inserted into adenylated molybdopterin and AMP is released.</text>
</comment>
<dbReference type="NCBIfam" id="TIGR00177">
    <property type="entry name" value="molyb_syn"/>
    <property type="match status" value="2"/>
</dbReference>
<evidence type="ECO:0000256" key="6">
    <source>
        <dbReference type="SAM" id="MobiDB-lite"/>
    </source>
</evidence>
<dbReference type="PANTHER" id="PTHR10192">
    <property type="entry name" value="MOLYBDOPTERIN BIOSYNTHESIS PROTEIN"/>
    <property type="match status" value="1"/>
</dbReference>
<feature type="compositionally biased region" description="Basic and acidic residues" evidence="6">
    <location>
        <begin position="507"/>
        <end position="516"/>
    </location>
</feature>
<dbReference type="Gene3D" id="3.40.980.10">
    <property type="entry name" value="MoaB/Mog-like domain"/>
    <property type="match status" value="2"/>
</dbReference>
<dbReference type="AlphaFoldDB" id="A0A7S2V159"/>
<dbReference type="NCBIfam" id="NF045515">
    <property type="entry name" value="Glp_gephyrin"/>
    <property type="match status" value="1"/>
</dbReference>
<comment type="similarity">
    <text evidence="5">Belongs to the MoeA family.</text>
</comment>
<dbReference type="InterPro" id="IPR001453">
    <property type="entry name" value="MoaB/Mog_dom"/>
</dbReference>
<dbReference type="GO" id="GO:0061598">
    <property type="term" value="F:molybdopterin adenylyltransferase activity"/>
    <property type="evidence" value="ECO:0007669"/>
    <property type="project" value="UniProtKB-UniRule"/>
</dbReference>
<dbReference type="GO" id="GO:0046872">
    <property type="term" value="F:metal ion binding"/>
    <property type="evidence" value="ECO:0007669"/>
    <property type="project" value="UniProtKB-UniRule"/>
</dbReference>
<dbReference type="SUPFAM" id="SSF63867">
    <property type="entry name" value="MoeA C-terminal domain-like"/>
    <property type="match status" value="1"/>
</dbReference>
<dbReference type="InterPro" id="IPR036425">
    <property type="entry name" value="MoaB/Mog-like_dom_sf"/>
</dbReference>
<dbReference type="UniPathway" id="UPA00344"/>
<name>A0A7S2V159_9STRA</name>
<protein>
    <recommendedName>
        <fullName evidence="7">MoaB/Mog domain-containing protein</fullName>
    </recommendedName>
</protein>
<comment type="catalytic activity">
    <reaction evidence="5">
        <text>adenylyl-molybdopterin + molybdate = Mo-molybdopterin + AMP + H(+)</text>
        <dbReference type="Rhea" id="RHEA:35047"/>
        <dbReference type="ChEBI" id="CHEBI:15378"/>
        <dbReference type="ChEBI" id="CHEBI:36264"/>
        <dbReference type="ChEBI" id="CHEBI:62727"/>
        <dbReference type="ChEBI" id="CHEBI:71302"/>
        <dbReference type="ChEBI" id="CHEBI:456215"/>
    </reaction>
</comment>
<dbReference type="InterPro" id="IPR005111">
    <property type="entry name" value="MoeA_C_domain_IV"/>
</dbReference>
<keyword evidence="5" id="KW-0808">Transferase</keyword>
<dbReference type="Gene3D" id="3.90.105.10">
    <property type="entry name" value="Molybdopterin biosynthesis moea protein, domain 2"/>
    <property type="match status" value="1"/>
</dbReference>
<reference evidence="8" key="1">
    <citation type="submission" date="2021-01" db="EMBL/GenBank/DDBJ databases">
        <authorList>
            <person name="Corre E."/>
            <person name="Pelletier E."/>
            <person name="Niang G."/>
            <person name="Scheremetjew M."/>
            <person name="Finn R."/>
            <person name="Kale V."/>
            <person name="Holt S."/>
            <person name="Cochrane G."/>
            <person name="Meng A."/>
            <person name="Brown T."/>
            <person name="Cohen L."/>
        </authorList>
    </citation>
    <scope>NUCLEOTIDE SEQUENCE</scope>
    <source>
        <strain evidence="8">CCMP1661</strain>
    </source>
</reference>
<dbReference type="CDD" id="cd00887">
    <property type="entry name" value="MoeA"/>
    <property type="match status" value="1"/>
</dbReference>
<dbReference type="Pfam" id="PF03453">
    <property type="entry name" value="MoeA_N"/>
    <property type="match status" value="1"/>
</dbReference>
<comment type="pathway">
    <text evidence="1 5">Cofactor biosynthesis; molybdopterin biosynthesis.</text>
</comment>
<feature type="region of interest" description="Disordered" evidence="6">
    <location>
        <begin position="462"/>
        <end position="485"/>
    </location>
</feature>
<dbReference type="SUPFAM" id="SSF63882">
    <property type="entry name" value="MoeA N-terminal region -like"/>
    <property type="match status" value="1"/>
</dbReference>
<dbReference type="PROSITE" id="PS01079">
    <property type="entry name" value="MOCF_BIOSYNTHESIS_2"/>
    <property type="match status" value="1"/>
</dbReference>
<organism evidence="8">
    <name type="scientific">Fibrocapsa japonica</name>
    <dbReference type="NCBI Taxonomy" id="94617"/>
    <lineage>
        <taxon>Eukaryota</taxon>
        <taxon>Sar</taxon>
        <taxon>Stramenopiles</taxon>
        <taxon>Ochrophyta</taxon>
        <taxon>Raphidophyceae</taxon>
        <taxon>Chattonellales</taxon>
        <taxon>Chattonellaceae</taxon>
        <taxon>Fibrocapsa</taxon>
    </lineage>
</organism>
<gene>
    <name evidence="8" type="ORF">FJAP1339_LOCUS6092</name>
</gene>
<dbReference type="InterPro" id="IPR036688">
    <property type="entry name" value="MoeA_C_domain_IV_sf"/>
</dbReference>
<dbReference type="InterPro" id="IPR008284">
    <property type="entry name" value="MoCF_biosynth_CS"/>
</dbReference>
<comment type="similarity">
    <text evidence="3">In the C-terminal section; belongs to the MoeA family.</text>
</comment>
<evidence type="ECO:0000256" key="2">
    <source>
        <dbReference type="ARBA" id="ARBA00007589"/>
    </source>
</evidence>
<dbReference type="InterPro" id="IPR038987">
    <property type="entry name" value="MoeA-like"/>
</dbReference>
<dbReference type="GO" id="GO:0061599">
    <property type="term" value="F:molybdopterin molybdotransferase activity"/>
    <property type="evidence" value="ECO:0007669"/>
    <property type="project" value="UniProtKB-UniRule"/>
</dbReference>
<feature type="region of interest" description="Disordered" evidence="6">
    <location>
        <begin position="498"/>
        <end position="523"/>
    </location>
</feature>
<keyword evidence="5" id="KW-0479">Metal-binding</keyword>
<dbReference type="Gene3D" id="2.170.190.11">
    <property type="entry name" value="Molybdopterin biosynthesis moea protein, domain 3"/>
    <property type="match status" value="1"/>
</dbReference>
<feature type="compositionally biased region" description="Low complexity" evidence="6">
    <location>
        <begin position="538"/>
        <end position="547"/>
    </location>
</feature>
<dbReference type="Pfam" id="PF00994">
    <property type="entry name" value="MoCF_biosynth"/>
    <property type="match status" value="2"/>
</dbReference>
<dbReference type="CDD" id="cd00886">
    <property type="entry name" value="MogA_MoaB"/>
    <property type="match status" value="1"/>
</dbReference>
<keyword evidence="5" id="KW-0500">Molybdenum</keyword>
<comment type="similarity">
    <text evidence="2">In the N-terminal section; belongs to the MoaB/Mog family.</text>
</comment>
<feature type="domain" description="MoaB/Mog" evidence="7">
    <location>
        <begin position="574"/>
        <end position="722"/>
    </location>
</feature>
<dbReference type="PROSITE" id="PS01078">
    <property type="entry name" value="MOCF_BIOSYNTHESIS_1"/>
    <property type="match status" value="1"/>
</dbReference>
<dbReference type="FunFam" id="3.40.980.10:FF:000001">
    <property type="entry name" value="Molybdopterin molybdenumtransferase"/>
    <property type="match status" value="1"/>
</dbReference>
<dbReference type="InterPro" id="IPR036135">
    <property type="entry name" value="MoeA_linker/N_sf"/>
</dbReference>